<dbReference type="EMBL" id="JADGMS010000010">
    <property type="protein sequence ID" value="KAF9674962.1"/>
    <property type="molecule type" value="Genomic_DNA"/>
</dbReference>
<feature type="compositionally biased region" description="Basic residues" evidence="1">
    <location>
        <begin position="42"/>
        <end position="54"/>
    </location>
</feature>
<comment type="caution">
    <text evidence="2">The sequence shown here is derived from an EMBL/GenBank/DDBJ whole genome shotgun (WGS) entry which is preliminary data.</text>
</comment>
<organism evidence="2 3">
    <name type="scientific">Salix dunnii</name>
    <dbReference type="NCBI Taxonomy" id="1413687"/>
    <lineage>
        <taxon>Eukaryota</taxon>
        <taxon>Viridiplantae</taxon>
        <taxon>Streptophyta</taxon>
        <taxon>Embryophyta</taxon>
        <taxon>Tracheophyta</taxon>
        <taxon>Spermatophyta</taxon>
        <taxon>Magnoliopsida</taxon>
        <taxon>eudicotyledons</taxon>
        <taxon>Gunneridae</taxon>
        <taxon>Pentapetalae</taxon>
        <taxon>rosids</taxon>
        <taxon>fabids</taxon>
        <taxon>Malpighiales</taxon>
        <taxon>Salicaceae</taxon>
        <taxon>Saliceae</taxon>
        <taxon>Salix</taxon>
    </lineage>
</organism>
<protein>
    <submittedName>
        <fullName evidence="2">Uncharacterized protein</fullName>
    </submittedName>
</protein>
<name>A0A835MQA1_9ROSI</name>
<dbReference type="AlphaFoldDB" id="A0A835MQA1"/>
<evidence type="ECO:0000313" key="2">
    <source>
        <dbReference type="EMBL" id="KAF9674962.1"/>
    </source>
</evidence>
<proteinExistence type="predicted"/>
<feature type="region of interest" description="Disordered" evidence="1">
    <location>
        <begin position="22"/>
        <end position="98"/>
    </location>
</feature>
<evidence type="ECO:0000313" key="3">
    <source>
        <dbReference type="Proteomes" id="UP000657918"/>
    </source>
</evidence>
<keyword evidence="3" id="KW-1185">Reference proteome</keyword>
<dbReference type="Proteomes" id="UP000657918">
    <property type="component" value="Unassembled WGS sequence"/>
</dbReference>
<feature type="compositionally biased region" description="Basic and acidic residues" evidence="1">
    <location>
        <begin position="55"/>
        <end position="71"/>
    </location>
</feature>
<evidence type="ECO:0000256" key="1">
    <source>
        <dbReference type="SAM" id="MobiDB-lite"/>
    </source>
</evidence>
<reference evidence="2 3" key="1">
    <citation type="submission" date="2020-10" db="EMBL/GenBank/DDBJ databases">
        <title>Plant Genome Project.</title>
        <authorList>
            <person name="Zhang R.-G."/>
        </authorList>
    </citation>
    <scope>NUCLEOTIDE SEQUENCE [LARGE SCALE GENOMIC DNA]</scope>
    <source>
        <strain evidence="2">FAFU-HL-1</strain>
        <tissue evidence="2">Leaf</tissue>
    </source>
</reference>
<sequence>MVSASPLNNSLKKLKELLNLSDNIQKPASTIEHCTVQQRETKYRKTPRRNTKLSKKSDEDENKESRHERVLKSSNKNSKSNNEKLPKNLNTSPGQQTS</sequence>
<accession>A0A835MQA1</accession>
<gene>
    <name evidence="2" type="ORF">SADUNF_Sadunf10G0182200</name>
</gene>